<dbReference type="RefSeq" id="YP_010064584.1">
    <property type="nucleotide sequence ID" value="NC_054892.1"/>
</dbReference>
<dbReference type="Proteomes" id="UP000315658">
    <property type="component" value="Segment"/>
</dbReference>
<dbReference type="GeneID" id="65053038"/>
<evidence type="ECO:0000313" key="1">
    <source>
        <dbReference type="EMBL" id="QDH94218.1"/>
    </source>
</evidence>
<keyword evidence="2" id="KW-1185">Reference proteome</keyword>
<dbReference type="EMBL" id="MN090155">
    <property type="protein sequence ID" value="QDH94218.1"/>
    <property type="molecule type" value="Genomic_DNA"/>
</dbReference>
<protein>
    <submittedName>
        <fullName evidence="1">Uncharacterized protein</fullName>
    </submittedName>
</protein>
<organism evidence="1 2">
    <name type="scientific">Escherichia phage vB_EcoS_PHB17</name>
    <dbReference type="NCBI Taxonomy" id="2591407"/>
    <lineage>
        <taxon>Viruses</taxon>
        <taxon>Duplodnaviria</taxon>
        <taxon>Heunggongvirae</taxon>
        <taxon>Uroviricota</taxon>
        <taxon>Caudoviricetes</taxon>
        <taxon>Drexlerviridae</taxon>
        <taxon>Tempevirinae</taxon>
        <taxon>Baihuvirus</taxon>
        <taxon>Baihuvirus PHB17</taxon>
        <taxon>Changchunvirus PHB17</taxon>
    </lineage>
</organism>
<evidence type="ECO:0000313" key="2">
    <source>
        <dbReference type="Proteomes" id="UP000315658"/>
    </source>
</evidence>
<sequence length="83" mass="9759">MVRNALKRLIKPVYRVVVEMSESGAVYVQRKNMFGNGWHYISDVFGAIEFESVVSAWAYIEVMHEYREYECSILIRFDCEGLE</sequence>
<proteinExistence type="predicted"/>
<reference evidence="1 2" key="1">
    <citation type="submission" date="2019-06" db="EMBL/GenBank/DDBJ databases">
        <title>Complete genome sequence of the virus isoalte vB_EcoS_PHB17 infecting Shiga toxin-producing Escherichia.</title>
        <authorList>
            <person name="Chen Y."/>
            <person name="Qian P."/>
            <person name="Song J."/>
            <person name="Li X."/>
        </authorList>
    </citation>
    <scope>NUCLEOTIDE SEQUENCE [LARGE SCALE GENOMIC DNA]</scope>
</reference>
<accession>A0A514DKM4</accession>
<dbReference type="KEGG" id="vg:65053038"/>
<name>A0A514DKM4_9CAUD</name>